<evidence type="ECO:0000313" key="1">
    <source>
        <dbReference type="EMBL" id="MFL0268957.1"/>
    </source>
</evidence>
<protein>
    <submittedName>
        <fullName evidence="1">Uncharacterized protein</fullName>
    </submittedName>
</protein>
<gene>
    <name evidence="1" type="ORF">ACJDUH_12740</name>
</gene>
<sequence>MADVDYAACKQMSLDECKQITKMTKDFIVKETESHPIMDSGYDQLNIRLKFDINRDSYVFESPYWVSTEIPNDNPNTSVENNYTKWYFNINDILQTTFEF</sequence>
<evidence type="ECO:0000313" key="2">
    <source>
        <dbReference type="Proteomes" id="UP001623661"/>
    </source>
</evidence>
<dbReference type="EMBL" id="JBJHZY010000002">
    <property type="protein sequence ID" value="MFL0268957.1"/>
    <property type="molecule type" value="Genomic_DNA"/>
</dbReference>
<comment type="caution">
    <text evidence="1">The sequence shown here is derived from an EMBL/GenBank/DDBJ whole genome shotgun (WGS) entry which is preliminary data.</text>
</comment>
<proteinExistence type="predicted"/>
<dbReference type="RefSeq" id="WP_406765578.1">
    <property type="nucleotide sequence ID" value="NZ_JBJHZY010000002.1"/>
</dbReference>
<accession>A0ABW8TTD3</accession>
<keyword evidence="2" id="KW-1185">Reference proteome</keyword>
<reference evidence="1 2" key="1">
    <citation type="submission" date="2024-11" db="EMBL/GenBank/DDBJ databases">
        <authorList>
            <person name="Heng Y.C."/>
            <person name="Lim A.C.H."/>
            <person name="Lee J.K.Y."/>
            <person name="Kittelmann S."/>
        </authorList>
    </citation>
    <scope>NUCLEOTIDE SEQUENCE [LARGE SCALE GENOMIC DNA]</scope>
    <source>
        <strain evidence="1 2">WILCCON 0202</strain>
    </source>
</reference>
<organism evidence="1 2">
    <name type="scientific">Candidatus Clostridium radicumherbarum</name>
    <dbReference type="NCBI Taxonomy" id="3381662"/>
    <lineage>
        <taxon>Bacteria</taxon>
        <taxon>Bacillati</taxon>
        <taxon>Bacillota</taxon>
        <taxon>Clostridia</taxon>
        <taxon>Eubacteriales</taxon>
        <taxon>Clostridiaceae</taxon>
        <taxon>Clostridium</taxon>
    </lineage>
</organism>
<dbReference type="Proteomes" id="UP001623661">
    <property type="component" value="Unassembled WGS sequence"/>
</dbReference>
<name>A0ABW8TTD3_9CLOT</name>